<dbReference type="SUPFAM" id="SSF54523">
    <property type="entry name" value="Pili subunits"/>
    <property type="match status" value="1"/>
</dbReference>
<keyword evidence="1" id="KW-1133">Transmembrane helix</keyword>
<protein>
    <submittedName>
        <fullName evidence="2">Type II secretory pathway, pseudopilin</fullName>
    </submittedName>
</protein>
<name>A0YA41_9GAMM</name>
<proteinExistence type="predicted"/>
<sequence length="167" mass="16996">MGCVMKKQQSGFTLIELVAVIVLLGILAVTALPRFIDLQTDARIATVQGVSAALEGAGSQVYAKAIIGSVDNLAGGNANAKVVINGVDTLTAYGYPTFDAMESLVQLDAEFVKAETDPAVVFGYDRLGTGAIVAGGCYAQYTEATTTGSGATAVLIAPIVTVVTTGC</sequence>
<organism evidence="2 3">
    <name type="scientific">marine gamma proteobacterium HTCC2143</name>
    <dbReference type="NCBI Taxonomy" id="247633"/>
    <lineage>
        <taxon>Bacteria</taxon>
        <taxon>Pseudomonadati</taxon>
        <taxon>Pseudomonadota</taxon>
        <taxon>Gammaproteobacteria</taxon>
        <taxon>Cellvibrionales</taxon>
        <taxon>Spongiibacteraceae</taxon>
        <taxon>BD1-7 clade</taxon>
    </lineage>
</organism>
<evidence type="ECO:0000313" key="3">
    <source>
        <dbReference type="Proteomes" id="UP000004931"/>
    </source>
</evidence>
<dbReference type="Pfam" id="PF07963">
    <property type="entry name" value="N_methyl"/>
    <property type="match status" value="1"/>
</dbReference>
<gene>
    <name evidence="2" type="ORF">GP2143_17106</name>
</gene>
<dbReference type="STRING" id="247633.GP2143_17106"/>
<evidence type="ECO:0000313" key="2">
    <source>
        <dbReference type="EMBL" id="EAW32995.1"/>
    </source>
</evidence>
<reference evidence="2 3" key="1">
    <citation type="journal article" date="2010" name="J. Bacteriol.">
        <title>Genome sequence of the oligotrophic marine Gammaproteobacterium HTCC2143, isolated from the Oregon Coast.</title>
        <authorList>
            <person name="Oh H.M."/>
            <person name="Kang I."/>
            <person name="Ferriera S."/>
            <person name="Giovannoni S.J."/>
            <person name="Cho J.C."/>
        </authorList>
    </citation>
    <scope>NUCLEOTIDE SEQUENCE [LARGE SCALE GENOMIC DNA]</scope>
    <source>
        <strain evidence="2 3">HTCC2143</strain>
    </source>
</reference>
<keyword evidence="1" id="KW-0812">Transmembrane</keyword>
<keyword evidence="1" id="KW-0472">Membrane</keyword>
<dbReference type="Proteomes" id="UP000004931">
    <property type="component" value="Unassembled WGS sequence"/>
</dbReference>
<feature type="transmembrane region" description="Helical" evidence="1">
    <location>
        <begin position="12"/>
        <end position="32"/>
    </location>
</feature>
<dbReference type="Gene3D" id="3.30.700.10">
    <property type="entry name" value="Glycoprotein, Type 4 Pilin"/>
    <property type="match status" value="1"/>
</dbReference>
<dbReference type="InterPro" id="IPR045584">
    <property type="entry name" value="Pilin-like"/>
</dbReference>
<accession>A0YA41</accession>
<dbReference type="PROSITE" id="PS00409">
    <property type="entry name" value="PROKAR_NTER_METHYL"/>
    <property type="match status" value="1"/>
</dbReference>
<dbReference type="InterPro" id="IPR012902">
    <property type="entry name" value="N_methyl_site"/>
</dbReference>
<dbReference type="EMBL" id="AAVT01000001">
    <property type="protein sequence ID" value="EAW32995.1"/>
    <property type="molecule type" value="Genomic_DNA"/>
</dbReference>
<keyword evidence="3" id="KW-1185">Reference proteome</keyword>
<dbReference type="NCBIfam" id="TIGR02532">
    <property type="entry name" value="IV_pilin_GFxxxE"/>
    <property type="match status" value="1"/>
</dbReference>
<comment type="caution">
    <text evidence="2">The sequence shown here is derived from an EMBL/GenBank/DDBJ whole genome shotgun (WGS) entry which is preliminary data.</text>
</comment>
<dbReference type="AlphaFoldDB" id="A0YA41"/>
<evidence type="ECO:0000256" key="1">
    <source>
        <dbReference type="SAM" id="Phobius"/>
    </source>
</evidence>
<dbReference type="eggNOG" id="COG2165">
    <property type="taxonomic scope" value="Bacteria"/>
</dbReference>